<dbReference type="PANTHER" id="PTHR35910:SF6">
    <property type="entry name" value="2EXR DOMAIN-CONTAINING PROTEIN"/>
    <property type="match status" value="1"/>
</dbReference>
<proteinExistence type="predicted"/>
<keyword evidence="3" id="KW-1185">Reference proteome</keyword>
<gene>
    <name evidence="2" type="ORF">BJ878DRAFT_284400</name>
</gene>
<feature type="domain" description="2EXR" evidence="1">
    <location>
        <begin position="56"/>
        <end position="176"/>
    </location>
</feature>
<dbReference type="InterPro" id="IPR045518">
    <property type="entry name" value="2EXR"/>
</dbReference>
<dbReference type="AlphaFoldDB" id="A0A9P7YWG7"/>
<dbReference type="Pfam" id="PF20150">
    <property type="entry name" value="2EXR"/>
    <property type="match status" value="1"/>
</dbReference>
<dbReference type="Proteomes" id="UP000887226">
    <property type="component" value="Unassembled WGS sequence"/>
</dbReference>
<dbReference type="EMBL" id="MU254422">
    <property type="protein sequence ID" value="KAG9240515.1"/>
    <property type="molecule type" value="Genomic_DNA"/>
</dbReference>
<comment type="caution">
    <text evidence="2">The sequence shown here is derived from an EMBL/GenBank/DDBJ whole genome shotgun (WGS) entry which is preliminary data.</text>
</comment>
<dbReference type="OrthoDB" id="3513892at2759"/>
<evidence type="ECO:0000313" key="3">
    <source>
        <dbReference type="Proteomes" id="UP000887226"/>
    </source>
</evidence>
<protein>
    <recommendedName>
        <fullName evidence="1">2EXR domain-containing protein</fullName>
    </recommendedName>
</protein>
<name>A0A9P7YWG7_9HELO</name>
<evidence type="ECO:0000259" key="1">
    <source>
        <dbReference type="Pfam" id="PF20150"/>
    </source>
</evidence>
<dbReference type="PANTHER" id="PTHR35910">
    <property type="entry name" value="2EXR DOMAIN-CONTAINING PROTEIN"/>
    <property type="match status" value="1"/>
</dbReference>
<reference evidence="2" key="1">
    <citation type="journal article" date="2021" name="IMA Fungus">
        <title>Genomic characterization of three marine fungi, including Emericellopsis atlantica sp. nov. with signatures of a generalist lifestyle and marine biomass degradation.</title>
        <authorList>
            <person name="Hagestad O.C."/>
            <person name="Hou L."/>
            <person name="Andersen J.H."/>
            <person name="Hansen E.H."/>
            <person name="Altermark B."/>
            <person name="Li C."/>
            <person name="Kuhnert E."/>
            <person name="Cox R.J."/>
            <person name="Crous P.W."/>
            <person name="Spatafora J.W."/>
            <person name="Lail K."/>
            <person name="Amirebrahimi M."/>
            <person name="Lipzen A."/>
            <person name="Pangilinan J."/>
            <person name="Andreopoulos W."/>
            <person name="Hayes R.D."/>
            <person name="Ng V."/>
            <person name="Grigoriev I.V."/>
            <person name="Jackson S.A."/>
            <person name="Sutton T.D.S."/>
            <person name="Dobson A.D.W."/>
            <person name="Rama T."/>
        </authorList>
    </citation>
    <scope>NUCLEOTIDE SEQUENCE</scope>
    <source>
        <strain evidence="2">TRa3180A</strain>
    </source>
</reference>
<sequence length="326" mass="38567">MKASISHDHLAKTSEICTSQRKRITSVMSRAQVLLRGLAPLGIPAGPIVKRCPQNFPQFQRLPKELRDKIWKLTCQETREVRLMLHEGSHDLSRTNSCVEGQRNVPNVLHVSTEARQEALKHYAPVLEKPRYRLRTNFNHSARHFRTLNDFRSNRWVGQYQAKQAKMVYINFEVDMFMQQPMMTKFRRIRGSGFNFHVAHLLRIKHLTLYHYQPRHRTDFNVITSIVPYIQLRSLVFDIHNWQSNAQSGHEERLDMHLELDKAKKEFDVLLEQLKNIDVKSLYRDWKMPEDVKLLWESEEEMDLSAWSSDVAQFSQSDRALQPTWH</sequence>
<evidence type="ECO:0000313" key="2">
    <source>
        <dbReference type="EMBL" id="KAG9240515.1"/>
    </source>
</evidence>
<organism evidence="2 3">
    <name type="scientific">Calycina marina</name>
    <dbReference type="NCBI Taxonomy" id="1763456"/>
    <lineage>
        <taxon>Eukaryota</taxon>
        <taxon>Fungi</taxon>
        <taxon>Dikarya</taxon>
        <taxon>Ascomycota</taxon>
        <taxon>Pezizomycotina</taxon>
        <taxon>Leotiomycetes</taxon>
        <taxon>Helotiales</taxon>
        <taxon>Pezizellaceae</taxon>
        <taxon>Calycina</taxon>
    </lineage>
</organism>
<accession>A0A9P7YWG7</accession>